<dbReference type="PANTHER" id="PTHR12320:SF1">
    <property type="entry name" value="PROTEIN PHOSPHATASE PTC7 HOMOLOG"/>
    <property type="match status" value="1"/>
</dbReference>
<evidence type="ECO:0000313" key="7">
    <source>
        <dbReference type="Proteomes" id="UP000823388"/>
    </source>
</evidence>
<comment type="cofactor">
    <cofactor evidence="3">
        <name>Mn(2+)</name>
        <dbReference type="ChEBI" id="CHEBI:29035"/>
    </cofactor>
</comment>
<comment type="catalytic activity">
    <reaction evidence="2 3">
        <text>O-phospho-L-threonyl-[protein] + H2O = L-threonyl-[protein] + phosphate</text>
        <dbReference type="Rhea" id="RHEA:47004"/>
        <dbReference type="Rhea" id="RHEA-COMP:11060"/>
        <dbReference type="Rhea" id="RHEA-COMP:11605"/>
        <dbReference type="ChEBI" id="CHEBI:15377"/>
        <dbReference type="ChEBI" id="CHEBI:30013"/>
        <dbReference type="ChEBI" id="CHEBI:43474"/>
        <dbReference type="ChEBI" id="CHEBI:61977"/>
        <dbReference type="EC" id="3.1.3.16"/>
    </reaction>
</comment>
<evidence type="ECO:0000313" key="6">
    <source>
        <dbReference type="EMBL" id="KAG2538468.1"/>
    </source>
</evidence>
<dbReference type="EC" id="3.1.3.16" evidence="3"/>
<comment type="catalytic activity">
    <reaction evidence="1 3">
        <text>O-phospho-L-seryl-[protein] + H2O = L-seryl-[protein] + phosphate</text>
        <dbReference type="Rhea" id="RHEA:20629"/>
        <dbReference type="Rhea" id="RHEA-COMP:9863"/>
        <dbReference type="Rhea" id="RHEA-COMP:11604"/>
        <dbReference type="ChEBI" id="CHEBI:15377"/>
        <dbReference type="ChEBI" id="CHEBI:29999"/>
        <dbReference type="ChEBI" id="CHEBI:43474"/>
        <dbReference type="ChEBI" id="CHEBI:83421"/>
        <dbReference type="EC" id="3.1.3.16"/>
    </reaction>
</comment>
<organism evidence="6 7">
    <name type="scientific">Panicum virgatum</name>
    <name type="common">Blackwell switchgrass</name>
    <dbReference type="NCBI Taxonomy" id="38727"/>
    <lineage>
        <taxon>Eukaryota</taxon>
        <taxon>Viridiplantae</taxon>
        <taxon>Streptophyta</taxon>
        <taxon>Embryophyta</taxon>
        <taxon>Tracheophyta</taxon>
        <taxon>Spermatophyta</taxon>
        <taxon>Magnoliopsida</taxon>
        <taxon>Liliopsida</taxon>
        <taxon>Poales</taxon>
        <taxon>Poaceae</taxon>
        <taxon>PACMAD clade</taxon>
        <taxon>Panicoideae</taxon>
        <taxon>Panicodae</taxon>
        <taxon>Paniceae</taxon>
        <taxon>Panicinae</taxon>
        <taxon>Panicum</taxon>
        <taxon>Panicum sect. Hiantes</taxon>
    </lineage>
</organism>
<evidence type="ECO:0000256" key="3">
    <source>
        <dbReference type="RuleBase" id="RU366020"/>
    </source>
</evidence>
<keyword evidence="3" id="KW-0460">Magnesium</keyword>
<dbReference type="GO" id="GO:0004722">
    <property type="term" value="F:protein serine/threonine phosphatase activity"/>
    <property type="evidence" value="ECO:0007669"/>
    <property type="project" value="UniProtKB-EC"/>
</dbReference>
<reference evidence="6" key="1">
    <citation type="submission" date="2020-05" db="EMBL/GenBank/DDBJ databases">
        <title>WGS assembly of Panicum virgatum.</title>
        <authorList>
            <person name="Lovell J.T."/>
            <person name="Jenkins J."/>
            <person name="Shu S."/>
            <person name="Juenger T.E."/>
            <person name="Schmutz J."/>
        </authorList>
    </citation>
    <scope>NUCLEOTIDE SEQUENCE</scope>
    <source>
        <strain evidence="6">AP13</strain>
    </source>
</reference>
<dbReference type="Gene3D" id="3.60.40.10">
    <property type="entry name" value="PPM-type phosphatase domain"/>
    <property type="match status" value="2"/>
</dbReference>
<protein>
    <recommendedName>
        <fullName evidence="3">Protein phosphatase</fullName>
        <ecNumber evidence="3">3.1.3.16</ecNumber>
    </recommendedName>
</protein>
<gene>
    <name evidence="6" type="ORF">PVAP13_9NG355800</name>
</gene>
<keyword evidence="3" id="KW-0378">Hydrolase</keyword>
<keyword evidence="3" id="KW-0464">Manganese</keyword>
<comment type="caution">
    <text evidence="6">The sequence shown here is derived from an EMBL/GenBank/DDBJ whole genome shotgun (WGS) entry which is preliminary data.</text>
</comment>
<accession>A0A8T0MP49</accession>
<keyword evidence="3" id="KW-0904">Protein phosphatase</keyword>
<evidence type="ECO:0000256" key="4">
    <source>
        <dbReference type="SAM" id="MobiDB-lite"/>
    </source>
</evidence>
<dbReference type="EMBL" id="CM029054">
    <property type="protein sequence ID" value="KAG2538468.1"/>
    <property type="molecule type" value="Genomic_DNA"/>
</dbReference>
<dbReference type="Pfam" id="PF07228">
    <property type="entry name" value="SpoIIE"/>
    <property type="match status" value="1"/>
</dbReference>
<proteinExistence type="inferred from homology"/>
<feature type="region of interest" description="Disordered" evidence="4">
    <location>
        <begin position="107"/>
        <end position="213"/>
    </location>
</feature>
<dbReference type="AlphaFoldDB" id="A0A8T0MP49"/>
<comment type="cofactor">
    <cofactor evidence="3">
        <name>Mg(2+)</name>
        <dbReference type="ChEBI" id="CHEBI:18420"/>
    </cofactor>
</comment>
<evidence type="ECO:0000256" key="1">
    <source>
        <dbReference type="ARBA" id="ARBA00047761"/>
    </source>
</evidence>
<dbReference type="InterPro" id="IPR039123">
    <property type="entry name" value="PPTC7"/>
</dbReference>
<dbReference type="Proteomes" id="UP000823388">
    <property type="component" value="Chromosome 9N"/>
</dbReference>
<dbReference type="PANTHER" id="PTHR12320">
    <property type="entry name" value="PROTEIN PHOSPHATASE 2C"/>
    <property type="match status" value="1"/>
</dbReference>
<dbReference type="PROSITE" id="PS51746">
    <property type="entry name" value="PPM_2"/>
    <property type="match status" value="1"/>
</dbReference>
<keyword evidence="7" id="KW-1185">Reference proteome</keyword>
<sequence length="596" mass="61308">MAELPLAAGLLDLRPSKFSPKPPPPLPLPLPARRRTHATAAAAAVPSPRRAVPELHSTTGNKCYMLSLPSPSSRSLIRLCSTLLSPLAELADGSIVFRFGPPKPEVLEPQAEPASHGLGVAAATSPDSTVSPASGAASGGETEPQPDSEQGVTGVGSGAPTAVQQSCPNASAVVSLAPPPPDAGAASAADEEEPEQSAGSNAGVEEAEARPASVEAIAAAESEYEREGDGVAVGAGVLTSGAAVETTWTGLELREGSEDASAADVSGGCEEATGMAGLEGFEAASEGSTAHNFNTDVETECSGSSGDEQGAEFGVPLPTEEQVSKEVDWRKGTSEVKDSVRMVEIARSTLVLSSGAAILPHPSKVATGGEDAYFIAGNGWFGVADGVGQWSFEGINAGLYARELMDGCNKFVSENQGTSDLRPEQILSKAADEACSPGSSTVLVAHFDGQVLQASNIGDSGFLVIRNGEVYEKSKPMVYGFNFPLQIEKGDDPFKLVQNYTIDLEEGDVIVTATDGLFDNVYEHEVAAIISKSLQADLKPTEIAEHLAAKAQEVGRSGTGRSPFSDAALSVGYLGFSGGKLDDIAVVVSIVRTSEI</sequence>
<keyword evidence="3" id="KW-0479">Metal-binding</keyword>
<name>A0A8T0MP49_PANVG</name>
<evidence type="ECO:0000256" key="2">
    <source>
        <dbReference type="ARBA" id="ARBA00048336"/>
    </source>
</evidence>
<dbReference type="SMART" id="SM00332">
    <property type="entry name" value="PP2Cc"/>
    <property type="match status" value="1"/>
</dbReference>
<comment type="similarity">
    <text evidence="3">Belongs to the PP2C family.</text>
</comment>
<dbReference type="SUPFAM" id="SSF81606">
    <property type="entry name" value="PP2C-like"/>
    <property type="match status" value="1"/>
</dbReference>
<evidence type="ECO:0000259" key="5">
    <source>
        <dbReference type="PROSITE" id="PS51746"/>
    </source>
</evidence>
<dbReference type="GO" id="GO:0046872">
    <property type="term" value="F:metal ion binding"/>
    <property type="evidence" value="ECO:0007669"/>
    <property type="project" value="UniProtKB-UniRule"/>
</dbReference>
<dbReference type="InterPro" id="IPR001932">
    <property type="entry name" value="PPM-type_phosphatase-like_dom"/>
</dbReference>
<dbReference type="InterPro" id="IPR036457">
    <property type="entry name" value="PPM-type-like_dom_sf"/>
</dbReference>
<dbReference type="SMART" id="SM00331">
    <property type="entry name" value="PP2C_SIG"/>
    <property type="match status" value="1"/>
</dbReference>
<feature type="domain" description="PPM-type phosphatase" evidence="5">
    <location>
        <begin position="353"/>
        <end position="591"/>
    </location>
</feature>